<dbReference type="InterPro" id="IPR018062">
    <property type="entry name" value="HTH_AraC-typ_CS"/>
</dbReference>
<feature type="modified residue" description="4-aspartylphosphate" evidence="4">
    <location>
        <position position="54"/>
    </location>
</feature>
<dbReference type="Proteomes" id="UP000612456">
    <property type="component" value="Unassembled WGS sequence"/>
</dbReference>
<gene>
    <name evidence="7" type="ORF">GCM10010911_08300</name>
</gene>
<dbReference type="PRINTS" id="PR00032">
    <property type="entry name" value="HTHARAC"/>
</dbReference>
<dbReference type="GO" id="GO:0000160">
    <property type="term" value="P:phosphorelay signal transduction system"/>
    <property type="evidence" value="ECO:0007669"/>
    <property type="project" value="InterPro"/>
</dbReference>
<dbReference type="Gene3D" id="3.40.50.2300">
    <property type="match status" value="1"/>
</dbReference>
<dbReference type="AlphaFoldDB" id="A0A917DMY4"/>
<dbReference type="CDD" id="cd17536">
    <property type="entry name" value="REC_YesN-like"/>
    <property type="match status" value="1"/>
</dbReference>
<dbReference type="GO" id="GO:0043565">
    <property type="term" value="F:sequence-specific DNA binding"/>
    <property type="evidence" value="ECO:0007669"/>
    <property type="project" value="InterPro"/>
</dbReference>
<evidence type="ECO:0000313" key="7">
    <source>
        <dbReference type="EMBL" id="GGD53061.1"/>
    </source>
</evidence>
<dbReference type="Pfam" id="PF00072">
    <property type="entry name" value="Response_reg"/>
    <property type="match status" value="1"/>
</dbReference>
<dbReference type="PROSITE" id="PS01124">
    <property type="entry name" value="HTH_ARAC_FAMILY_2"/>
    <property type="match status" value="1"/>
</dbReference>
<reference evidence="7" key="1">
    <citation type="journal article" date="2014" name="Int. J. Syst. Evol. Microbiol.">
        <title>Complete genome sequence of Corynebacterium casei LMG S-19264T (=DSM 44701T), isolated from a smear-ripened cheese.</title>
        <authorList>
            <consortium name="US DOE Joint Genome Institute (JGI-PGF)"/>
            <person name="Walter F."/>
            <person name="Albersmeier A."/>
            <person name="Kalinowski J."/>
            <person name="Ruckert C."/>
        </authorList>
    </citation>
    <scope>NUCLEOTIDE SEQUENCE</scope>
    <source>
        <strain evidence="7">CGMCC 1.15178</strain>
    </source>
</reference>
<comment type="caution">
    <text evidence="7">The sequence shown here is derived from an EMBL/GenBank/DDBJ whole genome shotgun (WGS) entry which is preliminary data.</text>
</comment>
<dbReference type="PROSITE" id="PS50110">
    <property type="entry name" value="RESPONSE_REGULATORY"/>
    <property type="match status" value="1"/>
</dbReference>
<dbReference type="PANTHER" id="PTHR43280">
    <property type="entry name" value="ARAC-FAMILY TRANSCRIPTIONAL REGULATOR"/>
    <property type="match status" value="1"/>
</dbReference>
<evidence type="ECO:0000256" key="3">
    <source>
        <dbReference type="ARBA" id="ARBA00023163"/>
    </source>
</evidence>
<keyword evidence="4" id="KW-0597">Phosphoprotein</keyword>
<name>A0A917DMY4_9BACL</name>
<evidence type="ECO:0008006" key="9">
    <source>
        <dbReference type="Google" id="ProtNLM"/>
    </source>
</evidence>
<accession>A0A917DMY4</accession>
<reference evidence="7" key="2">
    <citation type="submission" date="2020-09" db="EMBL/GenBank/DDBJ databases">
        <authorList>
            <person name="Sun Q."/>
            <person name="Zhou Y."/>
        </authorList>
    </citation>
    <scope>NUCLEOTIDE SEQUENCE</scope>
    <source>
        <strain evidence="7">CGMCC 1.15178</strain>
    </source>
</reference>
<evidence type="ECO:0000256" key="2">
    <source>
        <dbReference type="ARBA" id="ARBA00023125"/>
    </source>
</evidence>
<dbReference type="Pfam" id="PF17853">
    <property type="entry name" value="GGDEF_2"/>
    <property type="match status" value="1"/>
</dbReference>
<keyword evidence="3" id="KW-0804">Transcription</keyword>
<dbReference type="PROSITE" id="PS00041">
    <property type="entry name" value="HTH_ARAC_FAMILY_1"/>
    <property type="match status" value="1"/>
</dbReference>
<evidence type="ECO:0000313" key="8">
    <source>
        <dbReference type="Proteomes" id="UP000612456"/>
    </source>
</evidence>
<dbReference type="InterPro" id="IPR011006">
    <property type="entry name" value="CheY-like_superfamily"/>
</dbReference>
<protein>
    <recommendedName>
        <fullName evidence="9">Stage 0 sporulation protein A homolog</fullName>
    </recommendedName>
</protein>
<evidence type="ECO:0000259" key="5">
    <source>
        <dbReference type="PROSITE" id="PS01124"/>
    </source>
</evidence>
<dbReference type="SMART" id="SM00448">
    <property type="entry name" value="REC"/>
    <property type="match status" value="1"/>
</dbReference>
<dbReference type="SUPFAM" id="SSF52172">
    <property type="entry name" value="CheY-like"/>
    <property type="match status" value="1"/>
</dbReference>
<organism evidence="7 8">
    <name type="scientific">Paenibacillus nasutitermitis</name>
    <dbReference type="NCBI Taxonomy" id="1652958"/>
    <lineage>
        <taxon>Bacteria</taxon>
        <taxon>Bacillati</taxon>
        <taxon>Bacillota</taxon>
        <taxon>Bacilli</taxon>
        <taxon>Bacillales</taxon>
        <taxon>Paenibacillaceae</taxon>
        <taxon>Paenibacillus</taxon>
    </lineage>
</organism>
<evidence type="ECO:0000256" key="4">
    <source>
        <dbReference type="PROSITE-ProRule" id="PRU00169"/>
    </source>
</evidence>
<feature type="domain" description="Response regulatory" evidence="6">
    <location>
        <begin position="2"/>
        <end position="119"/>
    </location>
</feature>
<dbReference type="InterPro" id="IPR018060">
    <property type="entry name" value="HTH_AraC"/>
</dbReference>
<sequence>MRLLIVDDERLTREGLRDETNWKNIGISEIKEAYDGLNALSILDTFKPDILLTDVRMPRMDGIKLANELRRINPGCKVIFISGYADKAYLKAAISLKAVQYVEKPIDIDELEEAVKQAVKERMDDLSSNENEAFARANSSLVRQEATLKMIGESIDEPQLRKQLDWTGFDLPSPVAGATVLVKVIDRIAETDQAMTIITNAAHQLVCPFLLAPKDNMHYVLHLFPGSACRLDKPTLSTMCHELASALSSHYQRYAVAAGAIVCGIDSIRQSYITAVVRMQRAFYLPPCAVVTDDIALRSFPEEQKRLLMDNIKAALQLERFDEIDAAVQQLTDLIRECPMELVSTTKDLYCRIAIELETFAESRSIKLFTLNNGDSPLEFILGCHYIDDVLSAVKSKIRLLQEEVAERSKSATASRIMRYIHEHYARESLSVGDLSEYLQMTNSHLIAVFRKSTAKTVKQYIMEYRVEKAKQLLMEDWMKMSVVAARTGFKDGEYFAKVFRKHTGMTPSEYRNRYRP</sequence>
<dbReference type="InterPro" id="IPR001789">
    <property type="entry name" value="Sig_transdc_resp-reg_receiver"/>
</dbReference>
<dbReference type="EMBL" id="BMHP01000001">
    <property type="protein sequence ID" value="GGD53061.1"/>
    <property type="molecule type" value="Genomic_DNA"/>
</dbReference>
<dbReference type="SMART" id="SM00342">
    <property type="entry name" value="HTH_ARAC"/>
    <property type="match status" value="1"/>
</dbReference>
<dbReference type="RefSeq" id="WP_188989362.1">
    <property type="nucleotide sequence ID" value="NZ_BMHP01000001.1"/>
</dbReference>
<keyword evidence="2" id="KW-0238">DNA-binding</keyword>
<keyword evidence="1" id="KW-0805">Transcription regulation</keyword>
<dbReference type="PANTHER" id="PTHR43280:SF2">
    <property type="entry name" value="HTH-TYPE TRANSCRIPTIONAL REGULATOR EXSA"/>
    <property type="match status" value="1"/>
</dbReference>
<dbReference type="InterPro" id="IPR020449">
    <property type="entry name" value="Tscrpt_reg_AraC-type_HTH"/>
</dbReference>
<feature type="domain" description="HTH araC/xylS-type" evidence="5">
    <location>
        <begin position="415"/>
        <end position="514"/>
    </location>
</feature>
<proteinExistence type="predicted"/>
<evidence type="ECO:0000256" key="1">
    <source>
        <dbReference type="ARBA" id="ARBA00023015"/>
    </source>
</evidence>
<dbReference type="GO" id="GO:0003700">
    <property type="term" value="F:DNA-binding transcription factor activity"/>
    <property type="evidence" value="ECO:0007669"/>
    <property type="project" value="InterPro"/>
</dbReference>
<dbReference type="SUPFAM" id="SSF46689">
    <property type="entry name" value="Homeodomain-like"/>
    <property type="match status" value="1"/>
</dbReference>
<keyword evidence="8" id="KW-1185">Reference proteome</keyword>
<dbReference type="InterPro" id="IPR041522">
    <property type="entry name" value="CdaR_GGDEF"/>
</dbReference>
<dbReference type="InterPro" id="IPR009057">
    <property type="entry name" value="Homeodomain-like_sf"/>
</dbReference>
<dbReference type="Pfam" id="PF12833">
    <property type="entry name" value="HTH_18"/>
    <property type="match status" value="1"/>
</dbReference>
<dbReference type="Gene3D" id="1.10.10.60">
    <property type="entry name" value="Homeodomain-like"/>
    <property type="match status" value="2"/>
</dbReference>
<evidence type="ECO:0000259" key="6">
    <source>
        <dbReference type="PROSITE" id="PS50110"/>
    </source>
</evidence>